<dbReference type="Proteomes" id="UP000053467">
    <property type="component" value="Unassembled WGS sequence"/>
</dbReference>
<reference evidence="2" key="1">
    <citation type="journal article" date="2015" name="MBio">
        <title>Genome-Resolved Metagenomic Analysis Reveals Roles for Candidate Phyla and Other Microbial Community Members in Biogeochemical Transformations in Oil Reservoirs.</title>
        <authorList>
            <person name="Hu P."/>
            <person name="Tom L."/>
            <person name="Singh A."/>
            <person name="Thomas B.C."/>
            <person name="Baker B.J."/>
            <person name="Piceno Y.M."/>
            <person name="Andersen G.L."/>
            <person name="Banfield J.F."/>
        </authorList>
    </citation>
    <scope>NUCLEOTIDE SEQUENCE [LARGE SCALE GENOMIC DNA]</scope>
</reference>
<sequence>MGRKKVLLISYYLYPFYNYGGGRRFTSLIDYYKNSKIDYRVITSSFKTFEKEKILFIKDPFVKDKMIDRKESTLRSFNPLPDSMFLWSFEVFKYIKKNKDKFDRIIISSPPFSLPLILSLKLKKNDLDKFVLDVRDIYYNGTLRDYRIIFIKFIDYIFDRMIFKKFDRITTNIPQFVSLIKKRYGKGRVDLVLNSIVEENCERADLNLKEKFLLYSGKLDRYRFNRDFFEEFEKTYPKLGLKIFIIGKVEERIKEYLQRKEYIKFLGEMDYDKTADYILSSEIFLIMHPFDLKDGNSIFSSKLLDGIKFKKKILYVGPESEVFKFIKKYNIGETVKKSEIYNLEERLKILIARDYTYDKKVIEMFKQPFKNSYFTEGLC</sequence>
<evidence type="ECO:0000313" key="1">
    <source>
        <dbReference type="EMBL" id="KUK88141.1"/>
    </source>
</evidence>
<accession>A0A101I3K4</accession>
<evidence type="ECO:0008006" key="3">
    <source>
        <dbReference type="Google" id="ProtNLM"/>
    </source>
</evidence>
<comment type="caution">
    <text evidence="1">The sequence shown here is derived from an EMBL/GenBank/DDBJ whole genome shotgun (WGS) entry which is preliminary data.</text>
</comment>
<organism evidence="1 2">
    <name type="scientific">candidate division TA06 bacterium 34_109</name>
    <dbReference type="NCBI Taxonomy" id="1635277"/>
    <lineage>
        <taxon>Bacteria</taxon>
        <taxon>Bacteria division TA06</taxon>
    </lineage>
</organism>
<proteinExistence type="predicted"/>
<dbReference type="SUPFAM" id="SSF53756">
    <property type="entry name" value="UDP-Glycosyltransferase/glycogen phosphorylase"/>
    <property type="match status" value="1"/>
</dbReference>
<dbReference type="EMBL" id="LGGX01000001">
    <property type="protein sequence ID" value="KUK88141.1"/>
    <property type="molecule type" value="Genomic_DNA"/>
</dbReference>
<dbReference type="Gene3D" id="3.40.50.2000">
    <property type="entry name" value="Glycogen Phosphorylase B"/>
    <property type="match status" value="2"/>
</dbReference>
<name>A0A101I3K4_UNCT6</name>
<gene>
    <name evidence="1" type="ORF">XE03_0147</name>
</gene>
<protein>
    <recommendedName>
        <fullName evidence="3">Glycosyltransferase subfamily 4-like N-terminal domain-containing protein</fullName>
    </recommendedName>
</protein>
<evidence type="ECO:0000313" key="2">
    <source>
        <dbReference type="Proteomes" id="UP000053467"/>
    </source>
</evidence>
<dbReference type="AlphaFoldDB" id="A0A101I3K4"/>